<name>A0A3E1EUW1_9FLAO</name>
<accession>A0A3E1EUW1</accession>
<evidence type="ECO:0000313" key="3">
    <source>
        <dbReference type="EMBL" id="RFC53351.1"/>
    </source>
</evidence>
<reference evidence="3 4" key="1">
    <citation type="submission" date="2018-08" db="EMBL/GenBank/DDBJ databases">
        <title>The draft genome squence of Brumimicrobium sp. N62.</title>
        <authorList>
            <person name="Du Z.-J."/>
            <person name="Luo H.-R."/>
        </authorList>
    </citation>
    <scope>NUCLEOTIDE SEQUENCE [LARGE SCALE GENOMIC DNA]</scope>
    <source>
        <strain evidence="3 4">N62</strain>
    </source>
</reference>
<feature type="signal peptide" evidence="2">
    <location>
        <begin position="1"/>
        <end position="19"/>
    </location>
</feature>
<keyword evidence="1" id="KW-0175">Coiled coil</keyword>
<dbReference type="OrthoDB" id="1494541at2"/>
<dbReference type="PROSITE" id="PS51257">
    <property type="entry name" value="PROKAR_LIPOPROTEIN"/>
    <property type="match status" value="1"/>
</dbReference>
<keyword evidence="2" id="KW-0732">Signal</keyword>
<feature type="coiled-coil region" evidence="1">
    <location>
        <begin position="305"/>
        <end position="407"/>
    </location>
</feature>
<sequence length="532" mass="61794">MKSTLFLILLLGTFLLSCNQEIEHQTTKSSNDTELKSKQSKSYFIQAPLKEMDIRFENFTLKAEQGDTLYAESGSILIFPKHAFLDKQGAKITGEIKVQYREFTNPVDFFLAGIPLEYDSLGVSYDFESSGMCEVLAFKNENPVFVNPERKPEINMVSGNSSSSHNIYYLDTVQKNWIYREKSNVTDVNATLEIEKSTTVPPSKPEKADDKNPIINISIDPRSFEELMVYDNLKFQLDQTENSFKPEDANEIWKKVELKRSKDKGKYKVNFSNNQRKVSYLAKPVLEGEDYDKALQVYDKKIKTFKQKQNERHQNEAKIKAAIKEQERVNTLIKKRNEKQRIRNKQQREKNEKINQAIIADNKKRQKEYQEKRNAIEKQNSINKELNAQYEKVLAREEAKAKDLDANSQLIRSFSIDGFGIWNCDEPFTFETFNVIAQFVDEEGNQMDLSNSSIIIKGFNGVLSNNRNILRIPEQKACFIFAVYDKKIAYLTFEQFRDLKLSKETSEFTFKLKTVPKDKNNYAYLKSLISEN</sequence>
<dbReference type="EMBL" id="QURB01000009">
    <property type="protein sequence ID" value="RFC53351.1"/>
    <property type="molecule type" value="Genomic_DNA"/>
</dbReference>
<organism evidence="3 4">
    <name type="scientific">Brumimicrobium aurantiacum</name>
    <dbReference type="NCBI Taxonomy" id="1737063"/>
    <lineage>
        <taxon>Bacteria</taxon>
        <taxon>Pseudomonadati</taxon>
        <taxon>Bacteroidota</taxon>
        <taxon>Flavobacteriia</taxon>
        <taxon>Flavobacteriales</taxon>
        <taxon>Crocinitomicaceae</taxon>
        <taxon>Brumimicrobium</taxon>
    </lineage>
</organism>
<dbReference type="AlphaFoldDB" id="A0A3E1EUW1"/>
<evidence type="ECO:0000256" key="1">
    <source>
        <dbReference type="SAM" id="Coils"/>
    </source>
</evidence>
<proteinExistence type="predicted"/>
<gene>
    <name evidence="3" type="ORF">DXU93_13035</name>
</gene>
<comment type="caution">
    <text evidence="3">The sequence shown here is derived from an EMBL/GenBank/DDBJ whole genome shotgun (WGS) entry which is preliminary data.</text>
</comment>
<evidence type="ECO:0000256" key="2">
    <source>
        <dbReference type="SAM" id="SignalP"/>
    </source>
</evidence>
<dbReference type="RefSeq" id="WP_116881743.1">
    <property type="nucleotide sequence ID" value="NZ_QURB01000009.1"/>
</dbReference>
<keyword evidence="4" id="KW-1185">Reference proteome</keyword>
<dbReference type="Proteomes" id="UP000257127">
    <property type="component" value="Unassembled WGS sequence"/>
</dbReference>
<feature type="chain" id="PRO_5017582850" evidence="2">
    <location>
        <begin position="20"/>
        <end position="532"/>
    </location>
</feature>
<protein>
    <submittedName>
        <fullName evidence="3">Uncharacterized protein</fullName>
    </submittedName>
</protein>
<evidence type="ECO:0000313" key="4">
    <source>
        <dbReference type="Proteomes" id="UP000257127"/>
    </source>
</evidence>